<dbReference type="PANTHER" id="PTHR31421">
    <property type="entry name" value="PROTEIN BASIC PENTACYSTEINE3"/>
    <property type="match status" value="1"/>
</dbReference>
<keyword evidence="5 7" id="KW-0804">Transcription</keyword>
<dbReference type="PANTHER" id="PTHR31421:SF3">
    <property type="entry name" value="PROTEIN BASIC PENTACYSTEINE4"/>
    <property type="match status" value="1"/>
</dbReference>
<keyword evidence="4 7" id="KW-0238">DNA-binding</keyword>
<dbReference type="GO" id="GO:0005634">
    <property type="term" value="C:nucleus"/>
    <property type="evidence" value="ECO:0007669"/>
    <property type="project" value="UniProtKB-SubCell"/>
</dbReference>
<dbReference type="GO" id="GO:0009723">
    <property type="term" value="P:response to ethylene"/>
    <property type="evidence" value="ECO:0007669"/>
    <property type="project" value="TreeGrafter"/>
</dbReference>
<evidence type="ECO:0000313" key="10">
    <source>
        <dbReference type="EMBL" id="CAI0375046.1"/>
    </source>
</evidence>
<dbReference type="Pfam" id="PF06217">
    <property type="entry name" value="GAGA_bind"/>
    <property type="match status" value="1"/>
</dbReference>
<keyword evidence="6 7" id="KW-0539">Nucleus</keyword>
<evidence type="ECO:0000256" key="3">
    <source>
        <dbReference type="ARBA" id="ARBA00023015"/>
    </source>
</evidence>
<keyword evidence="3 7" id="KW-0805">Transcription regulation</keyword>
<dbReference type="AlphaFoldDB" id="A0AAV0GQ34"/>
<evidence type="ECO:0000256" key="7">
    <source>
        <dbReference type="RuleBase" id="RU367160"/>
    </source>
</evidence>
<evidence type="ECO:0000256" key="8">
    <source>
        <dbReference type="SAM" id="Coils"/>
    </source>
</evidence>
<dbReference type="Proteomes" id="UP001154282">
    <property type="component" value="Unassembled WGS sequence"/>
</dbReference>
<comment type="caution">
    <text evidence="10">The sequence shown here is derived from an EMBL/GenBank/DDBJ whole genome shotgun (WGS) entry which is preliminary data.</text>
</comment>
<dbReference type="InterPro" id="IPR010409">
    <property type="entry name" value="GAGA-bd_tscrpt_act"/>
</dbReference>
<name>A0AAV0GQ34_9ROSI</name>
<evidence type="ECO:0000256" key="2">
    <source>
        <dbReference type="ARBA" id="ARBA00007911"/>
    </source>
</evidence>
<comment type="subcellular location">
    <subcellularLocation>
        <location evidence="1 7">Nucleus</location>
    </subcellularLocation>
</comment>
<dbReference type="GO" id="GO:0043565">
    <property type="term" value="F:sequence-specific DNA binding"/>
    <property type="evidence" value="ECO:0007669"/>
    <property type="project" value="TreeGrafter"/>
</dbReference>
<keyword evidence="8" id="KW-0175">Coiled coil</keyword>
<evidence type="ECO:0000256" key="4">
    <source>
        <dbReference type="ARBA" id="ARBA00023125"/>
    </source>
</evidence>
<evidence type="ECO:0000256" key="1">
    <source>
        <dbReference type="ARBA" id="ARBA00004123"/>
    </source>
</evidence>
<evidence type="ECO:0000256" key="5">
    <source>
        <dbReference type="ARBA" id="ARBA00023163"/>
    </source>
</evidence>
<sequence>MDDGQNGRYMDYYKAAHPPQYQGKEQTNALVMNKKIMAILAEKDAAIQERNLAVAEKREAIKARDEAIQQREKALAERDKALMERDNALAAIQYRDNSMNFSFGRGSKRIPHPIYHTANDLEEAMNGGQMPSPGAAFPITTIPAGTHSKPRQTKRSKENKAVSLKANKSPRKTNNHKIGEDLNRQVASEGRKFKSDWDTLDVGLNLISFDEATMPAPVCTCTGAPHQCYKWGNGGWQSSCCTTTISCHPLPQLPNKRHARVGGRKMSGSVFMKLLSRLAAEGHDLAIPLDLKDYWARHGTNRYITIK</sequence>
<comment type="function">
    <text evidence="7">Transcriptional regulator that specifically binds to GA-rich elements (GAGA-repeats) present in regulatory sequences of genes involved in developmental processes.</text>
</comment>
<gene>
    <name evidence="10" type="ORF">LITE_LOCUS445</name>
</gene>
<dbReference type="SMART" id="SM01226">
    <property type="entry name" value="GAGA_bind"/>
    <property type="match status" value="1"/>
</dbReference>
<evidence type="ECO:0000256" key="6">
    <source>
        <dbReference type="ARBA" id="ARBA00023242"/>
    </source>
</evidence>
<protein>
    <recommendedName>
        <fullName evidence="7">GAGA-binding transcriptional activator</fullName>
    </recommendedName>
</protein>
<reference evidence="10" key="1">
    <citation type="submission" date="2022-08" db="EMBL/GenBank/DDBJ databases">
        <authorList>
            <person name="Gutierrez-Valencia J."/>
        </authorList>
    </citation>
    <scope>NUCLEOTIDE SEQUENCE</scope>
</reference>
<comment type="similarity">
    <text evidence="2 7">Belongs to the BBR/BPC family.</text>
</comment>
<feature type="region of interest" description="Disordered" evidence="9">
    <location>
        <begin position="139"/>
        <end position="184"/>
    </location>
</feature>
<evidence type="ECO:0000313" key="11">
    <source>
        <dbReference type="Proteomes" id="UP001154282"/>
    </source>
</evidence>
<feature type="coiled-coil region" evidence="8">
    <location>
        <begin position="57"/>
        <end position="84"/>
    </location>
</feature>
<keyword evidence="11" id="KW-1185">Reference proteome</keyword>
<evidence type="ECO:0000256" key="9">
    <source>
        <dbReference type="SAM" id="MobiDB-lite"/>
    </source>
</evidence>
<proteinExistence type="inferred from homology"/>
<dbReference type="GO" id="GO:0003700">
    <property type="term" value="F:DNA-binding transcription factor activity"/>
    <property type="evidence" value="ECO:0007669"/>
    <property type="project" value="UniProtKB-UniRule"/>
</dbReference>
<organism evidence="10 11">
    <name type="scientific">Linum tenue</name>
    <dbReference type="NCBI Taxonomy" id="586396"/>
    <lineage>
        <taxon>Eukaryota</taxon>
        <taxon>Viridiplantae</taxon>
        <taxon>Streptophyta</taxon>
        <taxon>Embryophyta</taxon>
        <taxon>Tracheophyta</taxon>
        <taxon>Spermatophyta</taxon>
        <taxon>Magnoliopsida</taxon>
        <taxon>eudicotyledons</taxon>
        <taxon>Gunneridae</taxon>
        <taxon>Pentapetalae</taxon>
        <taxon>rosids</taxon>
        <taxon>fabids</taxon>
        <taxon>Malpighiales</taxon>
        <taxon>Linaceae</taxon>
        <taxon>Linum</taxon>
    </lineage>
</organism>
<accession>A0AAV0GQ34</accession>
<dbReference type="EMBL" id="CAMGYJ010000002">
    <property type="protein sequence ID" value="CAI0375046.1"/>
    <property type="molecule type" value="Genomic_DNA"/>
</dbReference>